<keyword evidence="3" id="KW-0378">Hydrolase</keyword>
<keyword evidence="4" id="KW-0862">Zinc</keyword>
<dbReference type="Pfam" id="PF14464">
    <property type="entry name" value="Prok-JAB"/>
    <property type="match status" value="1"/>
</dbReference>
<keyword evidence="5" id="KW-0482">Metalloprotease</keyword>
<keyword evidence="8" id="KW-1185">Reference proteome</keyword>
<dbReference type="PIRSF" id="PIRSF028170">
    <property type="entry name" value="CHP02256"/>
    <property type="match status" value="1"/>
</dbReference>
<reference evidence="7" key="1">
    <citation type="submission" date="2021-04" db="EMBL/GenBank/DDBJ databases">
        <title>novel species isolated from subtropical streams in China.</title>
        <authorList>
            <person name="Lu H."/>
        </authorList>
    </citation>
    <scope>NUCLEOTIDE SEQUENCE</scope>
    <source>
        <strain evidence="7">LFS511W</strain>
    </source>
</reference>
<evidence type="ECO:0000256" key="5">
    <source>
        <dbReference type="ARBA" id="ARBA00023049"/>
    </source>
</evidence>
<dbReference type="Proteomes" id="UP000680067">
    <property type="component" value="Unassembled WGS sequence"/>
</dbReference>
<evidence type="ECO:0000259" key="6">
    <source>
        <dbReference type="Pfam" id="PF14464"/>
    </source>
</evidence>
<proteinExistence type="predicted"/>
<gene>
    <name evidence="7" type="ORF">KDM89_06940</name>
</gene>
<dbReference type="EMBL" id="JAGSPN010000004">
    <property type="protein sequence ID" value="MBR7781870.1"/>
    <property type="molecule type" value="Genomic_DNA"/>
</dbReference>
<dbReference type="RefSeq" id="WP_212687228.1">
    <property type="nucleotide sequence ID" value="NZ_JAGSPN010000004.1"/>
</dbReference>
<dbReference type="SUPFAM" id="SSF102712">
    <property type="entry name" value="JAB1/MPN domain"/>
    <property type="match status" value="1"/>
</dbReference>
<accession>A0A941I6R5</accession>
<organism evidence="7 8">
    <name type="scientific">Undibacterium luofuense</name>
    <dbReference type="NCBI Taxonomy" id="2828733"/>
    <lineage>
        <taxon>Bacteria</taxon>
        <taxon>Pseudomonadati</taxon>
        <taxon>Pseudomonadota</taxon>
        <taxon>Betaproteobacteria</taxon>
        <taxon>Burkholderiales</taxon>
        <taxon>Oxalobacteraceae</taxon>
        <taxon>Undibacterium</taxon>
    </lineage>
</organism>
<evidence type="ECO:0000313" key="7">
    <source>
        <dbReference type="EMBL" id="MBR7781870.1"/>
    </source>
</evidence>
<evidence type="ECO:0000256" key="4">
    <source>
        <dbReference type="ARBA" id="ARBA00022833"/>
    </source>
</evidence>
<dbReference type="Gene3D" id="3.40.140.10">
    <property type="entry name" value="Cytidine Deaminase, domain 2"/>
    <property type="match status" value="1"/>
</dbReference>
<dbReference type="GO" id="GO:0006508">
    <property type="term" value="P:proteolysis"/>
    <property type="evidence" value="ECO:0007669"/>
    <property type="project" value="UniProtKB-KW"/>
</dbReference>
<keyword evidence="1" id="KW-0645">Protease</keyword>
<dbReference type="GO" id="GO:0046872">
    <property type="term" value="F:metal ion binding"/>
    <property type="evidence" value="ECO:0007669"/>
    <property type="project" value="UniProtKB-KW"/>
</dbReference>
<dbReference type="InterPro" id="IPR028090">
    <property type="entry name" value="JAB_dom_prok"/>
</dbReference>
<dbReference type="InterPro" id="IPR011952">
    <property type="entry name" value="CAP3"/>
</dbReference>
<dbReference type="AlphaFoldDB" id="A0A941I6R5"/>
<evidence type="ECO:0000256" key="2">
    <source>
        <dbReference type="ARBA" id="ARBA00022723"/>
    </source>
</evidence>
<dbReference type="NCBIfam" id="TIGR02256">
    <property type="entry name" value="ICE_VC0181"/>
    <property type="match status" value="1"/>
</dbReference>
<keyword evidence="2" id="KW-0479">Metal-binding</keyword>
<feature type="domain" description="JAB" evidence="6">
    <location>
        <begin position="23"/>
        <end position="136"/>
    </location>
</feature>
<evidence type="ECO:0000256" key="1">
    <source>
        <dbReference type="ARBA" id="ARBA00022670"/>
    </source>
</evidence>
<dbReference type="GO" id="GO:0008237">
    <property type="term" value="F:metallopeptidase activity"/>
    <property type="evidence" value="ECO:0007669"/>
    <property type="project" value="UniProtKB-KW"/>
</dbReference>
<protein>
    <submittedName>
        <fullName evidence="7">Mov34/MPN/PAD-1 family protein</fullName>
    </submittedName>
</protein>
<sequence length="153" mass="17458">MVDFELTFKDNNGHLLVIMPTVVTRLLVYRQLHWNSKEAAGVLIGERRGPHLVVQDISEPGNGDIRSRYSVDRRGSHHQTVVDEAFIRSSGTLQYLGEWHTHPEDKPSPSAKDLSSWRRHLVDSEQMLLVIVGREEMWAAKKIADTIIPLNKI</sequence>
<evidence type="ECO:0000313" key="8">
    <source>
        <dbReference type="Proteomes" id="UP000680067"/>
    </source>
</evidence>
<name>A0A941I6R5_9BURK</name>
<evidence type="ECO:0000256" key="3">
    <source>
        <dbReference type="ARBA" id="ARBA00022801"/>
    </source>
</evidence>
<comment type="caution">
    <text evidence="7">The sequence shown here is derived from an EMBL/GenBank/DDBJ whole genome shotgun (WGS) entry which is preliminary data.</text>
</comment>